<dbReference type="AlphaFoldDB" id="A0A918PZM6"/>
<dbReference type="Proteomes" id="UP000662572">
    <property type="component" value="Unassembled WGS sequence"/>
</dbReference>
<dbReference type="GO" id="GO:0016757">
    <property type="term" value="F:glycosyltransferase activity"/>
    <property type="evidence" value="ECO:0007669"/>
    <property type="project" value="UniProtKB-KW"/>
</dbReference>
<dbReference type="GO" id="GO:0005886">
    <property type="term" value="C:plasma membrane"/>
    <property type="evidence" value="ECO:0007669"/>
    <property type="project" value="UniProtKB-SubCell"/>
</dbReference>
<feature type="transmembrane region" description="Helical" evidence="6">
    <location>
        <begin position="251"/>
        <end position="269"/>
    </location>
</feature>
<sequence length="345" mass="37754">MSVKLKYDVVIAVPVLNEAGVIEGVVQNLLDSSADLQSCVVVVADGGSRDGTTDIVRNRFGDNDRVKLIHNPAKLQSAGVNLCVQEFAHPQGVLIRCDAHSDYQPDFITRLLTTLNDTGADSVVVPMDSVGFSCLQKAVAWVSDTPLGSGGAAHRGGHVKGFVDHGHHAAFKVASFMHAGGYDPTFSHNEDGEFDNRLRARGGRIYMDSDIRLNYFPRDSLIKLFRQYFNYGCGRSRTVRRHPGSIRLRQMAVPLHLILLLTSLALLPVSGVFGLWPLTYLFVLTIYSLMITAKRKSACGLLAGPAAFAMHTGWALGFFYGFVAIREHRWKPEEVAAPVVTESLS</sequence>
<keyword evidence="6" id="KW-1133">Transmembrane helix</keyword>
<keyword evidence="3" id="KW-0328">Glycosyltransferase</keyword>
<dbReference type="InterPro" id="IPR029044">
    <property type="entry name" value="Nucleotide-diphossugar_trans"/>
</dbReference>
<keyword evidence="9" id="KW-1185">Reference proteome</keyword>
<dbReference type="InterPro" id="IPR001173">
    <property type="entry name" value="Glyco_trans_2-like"/>
</dbReference>
<comment type="subcellular location">
    <subcellularLocation>
        <location evidence="1">Cell membrane</location>
    </subcellularLocation>
</comment>
<evidence type="ECO:0000259" key="7">
    <source>
        <dbReference type="Pfam" id="PF00535"/>
    </source>
</evidence>
<protein>
    <submittedName>
        <fullName evidence="8">Succinoglycan biosynthesis protein exoa</fullName>
    </submittedName>
</protein>
<dbReference type="Pfam" id="PF00535">
    <property type="entry name" value="Glycos_transf_2"/>
    <property type="match status" value="1"/>
</dbReference>
<evidence type="ECO:0000256" key="6">
    <source>
        <dbReference type="SAM" id="Phobius"/>
    </source>
</evidence>
<gene>
    <name evidence="8" type="primary">exoA</name>
    <name evidence="8" type="ORF">GCM10011273_09220</name>
</gene>
<name>A0A918PZM6_9CAUL</name>
<dbReference type="EMBL" id="BMZB01000001">
    <property type="protein sequence ID" value="GGZ25932.1"/>
    <property type="molecule type" value="Genomic_DNA"/>
</dbReference>
<dbReference type="RefSeq" id="WP_189485167.1">
    <property type="nucleotide sequence ID" value="NZ_BMZB01000001.1"/>
</dbReference>
<feature type="transmembrane region" description="Helical" evidence="6">
    <location>
        <begin position="300"/>
        <end position="323"/>
    </location>
</feature>
<organism evidence="8 9">
    <name type="scientific">Asticcacaulis endophyticus</name>
    <dbReference type="NCBI Taxonomy" id="1395890"/>
    <lineage>
        <taxon>Bacteria</taxon>
        <taxon>Pseudomonadati</taxon>
        <taxon>Pseudomonadota</taxon>
        <taxon>Alphaproteobacteria</taxon>
        <taxon>Caulobacterales</taxon>
        <taxon>Caulobacteraceae</taxon>
        <taxon>Asticcacaulis</taxon>
    </lineage>
</organism>
<dbReference type="PANTHER" id="PTHR43646:SF2">
    <property type="entry name" value="GLYCOSYLTRANSFERASE 2-LIKE DOMAIN-CONTAINING PROTEIN"/>
    <property type="match status" value="1"/>
</dbReference>
<evidence type="ECO:0000256" key="3">
    <source>
        <dbReference type="ARBA" id="ARBA00022676"/>
    </source>
</evidence>
<evidence type="ECO:0000256" key="1">
    <source>
        <dbReference type="ARBA" id="ARBA00004236"/>
    </source>
</evidence>
<evidence type="ECO:0000256" key="4">
    <source>
        <dbReference type="ARBA" id="ARBA00022679"/>
    </source>
</evidence>
<dbReference type="CDD" id="cd02525">
    <property type="entry name" value="Succinoglycan_BP_ExoA"/>
    <property type="match status" value="1"/>
</dbReference>
<proteinExistence type="predicted"/>
<dbReference type="Gene3D" id="3.90.550.10">
    <property type="entry name" value="Spore Coat Polysaccharide Biosynthesis Protein SpsA, Chain A"/>
    <property type="match status" value="1"/>
</dbReference>
<comment type="caution">
    <text evidence="8">The sequence shown here is derived from an EMBL/GenBank/DDBJ whole genome shotgun (WGS) entry which is preliminary data.</text>
</comment>
<reference evidence="8" key="2">
    <citation type="submission" date="2020-09" db="EMBL/GenBank/DDBJ databases">
        <authorList>
            <person name="Sun Q."/>
            <person name="Kim S."/>
        </authorList>
    </citation>
    <scope>NUCLEOTIDE SEQUENCE</scope>
    <source>
        <strain evidence="8">KCTC 32296</strain>
    </source>
</reference>
<feature type="domain" description="Glycosyltransferase 2-like" evidence="7">
    <location>
        <begin position="11"/>
        <end position="175"/>
    </location>
</feature>
<evidence type="ECO:0000256" key="5">
    <source>
        <dbReference type="ARBA" id="ARBA00023136"/>
    </source>
</evidence>
<dbReference type="SUPFAM" id="SSF53448">
    <property type="entry name" value="Nucleotide-diphospho-sugar transferases"/>
    <property type="match status" value="1"/>
</dbReference>
<keyword evidence="2" id="KW-1003">Cell membrane</keyword>
<keyword evidence="6" id="KW-0812">Transmembrane</keyword>
<keyword evidence="5 6" id="KW-0472">Membrane</keyword>
<keyword evidence="4" id="KW-0808">Transferase</keyword>
<reference evidence="8" key="1">
    <citation type="journal article" date="2014" name="Int. J. Syst. Evol. Microbiol.">
        <title>Complete genome sequence of Corynebacterium casei LMG S-19264T (=DSM 44701T), isolated from a smear-ripened cheese.</title>
        <authorList>
            <consortium name="US DOE Joint Genome Institute (JGI-PGF)"/>
            <person name="Walter F."/>
            <person name="Albersmeier A."/>
            <person name="Kalinowski J."/>
            <person name="Ruckert C."/>
        </authorList>
    </citation>
    <scope>NUCLEOTIDE SEQUENCE</scope>
    <source>
        <strain evidence="8">KCTC 32296</strain>
    </source>
</reference>
<dbReference type="PANTHER" id="PTHR43646">
    <property type="entry name" value="GLYCOSYLTRANSFERASE"/>
    <property type="match status" value="1"/>
</dbReference>
<accession>A0A918PZM6</accession>
<evidence type="ECO:0000313" key="9">
    <source>
        <dbReference type="Proteomes" id="UP000662572"/>
    </source>
</evidence>
<evidence type="ECO:0000256" key="2">
    <source>
        <dbReference type="ARBA" id="ARBA00022475"/>
    </source>
</evidence>
<evidence type="ECO:0000313" key="8">
    <source>
        <dbReference type="EMBL" id="GGZ25932.1"/>
    </source>
</evidence>